<dbReference type="EMBL" id="CP036264">
    <property type="protein sequence ID" value="QEF98914.1"/>
    <property type="molecule type" value="Genomic_DNA"/>
</dbReference>
<evidence type="ECO:0000313" key="1">
    <source>
        <dbReference type="EMBL" id="QEF98914.1"/>
    </source>
</evidence>
<dbReference type="AlphaFoldDB" id="A0A5B9MH17"/>
<protein>
    <submittedName>
        <fullName evidence="1">Uncharacterized protein</fullName>
    </submittedName>
</protein>
<dbReference type="KEGG" id="smam:Mal15_29720"/>
<dbReference type="Proteomes" id="UP000321353">
    <property type="component" value="Chromosome"/>
</dbReference>
<evidence type="ECO:0000313" key="2">
    <source>
        <dbReference type="Proteomes" id="UP000321353"/>
    </source>
</evidence>
<keyword evidence="2" id="KW-1185">Reference proteome</keyword>
<name>A0A5B9MH17_9BACT</name>
<sequence>MLKPFILAIAFAFILITIGCDDGSNRIVEQPDPEMLKAKKQAFADFQSQMQNQSKLPGQR</sequence>
<gene>
    <name evidence="1" type="ORF">Mal15_29720</name>
</gene>
<accession>A0A5B9MH17</accession>
<proteinExistence type="predicted"/>
<dbReference type="PROSITE" id="PS51257">
    <property type="entry name" value="PROKAR_LIPOPROTEIN"/>
    <property type="match status" value="1"/>
</dbReference>
<organism evidence="1 2">
    <name type="scientific">Stieleria maiorica</name>
    <dbReference type="NCBI Taxonomy" id="2795974"/>
    <lineage>
        <taxon>Bacteria</taxon>
        <taxon>Pseudomonadati</taxon>
        <taxon>Planctomycetota</taxon>
        <taxon>Planctomycetia</taxon>
        <taxon>Pirellulales</taxon>
        <taxon>Pirellulaceae</taxon>
        <taxon>Stieleria</taxon>
    </lineage>
</organism>
<reference evidence="1 2" key="1">
    <citation type="submission" date="2019-02" db="EMBL/GenBank/DDBJ databases">
        <title>Planctomycetal bacteria perform biofilm scaping via a novel small molecule.</title>
        <authorList>
            <person name="Jeske O."/>
            <person name="Boedeker C."/>
            <person name="Wiegand S."/>
            <person name="Breitling P."/>
            <person name="Kallscheuer N."/>
            <person name="Jogler M."/>
            <person name="Rohde M."/>
            <person name="Petersen J."/>
            <person name="Medema M.H."/>
            <person name="Surup F."/>
            <person name="Jogler C."/>
        </authorList>
    </citation>
    <scope>NUCLEOTIDE SEQUENCE [LARGE SCALE GENOMIC DNA]</scope>
    <source>
        <strain evidence="1 2">Mal15</strain>
    </source>
</reference>
<dbReference type="RefSeq" id="WP_147868389.1">
    <property type="nucleotide sequence ID" value="NZ_CP036264.1"/>
</dbReference>